<dbReference type="OMA" id="VGCVIVM"/>
<dbReference type="PANTHER" id="PTHR11079">
    <property type="entry name" value="CYTOSINE DEAMINASE FAMILY MEMBER"/>
    <property type="match status" value="1"/>
</dbReference>
<sequence length="279" mass="30778">MTEDELFMRDAVRLARHALDHGETPVACVFVSRALREVVAFGVNATSRDHCGTAHAELQAIRQWQERWGGSGGASGGTGGEATGTGVPGSFSDLCVYVTVEPCVMCASALRQIGVSKVYFGCANDRFGGNGTVLSLNSPQSRSLGATPPYAAVPGLFRREAIMLLRYFYVRENDKAPQARSKGNRDINTRDFPPLHWGRYIGREEFGREFGSRELHRYDDDLDLAGDGVADHGIDWTLIDSRHDRIVDALTERLDTLERSGRYHFGKKRKIAAESNIIT</sequence>
<dbReference type="KEGG" id="kng:KNAG_0F02630"/>
<dbReference type="AlphaFoldDB" id="J7S076"/>
<dbReference type="Proteomes" id="UP000006310">
    <property type="component" value="Chromosome 6"/>
</dbReference>
<evidence type="ECO:0000259" key="2">
    <source>
        <dbReference type="PROSITE" id="PS51747"/>
    </source>
</evidence>
<dbReference type="GO" id="GO:0005634">
    <property type="term" value="C:nucleus"/>
    <property type="evidence" value="ECO:0007669"/>
    <property type="project" value="TreeGrafter"/>
</dbReference>
<dbReference type="SUPFAM" id="SSF53927">
    <property type="entry name" value="Cytidine deaminase-like"/>
    <property type="match status" value="1"/>
</dbReference>
<name>J7S076_HUIN7</name>
<evidence type="ECO:0000256" key="1">
    <source>
        <dbReference type="ARBA" id="ARBA00022801"/>
    </source>
</evidence>
<dbReference type="eggNOG" id="KOG1018">
    <property type="taxonomic scope" value="Eukaryota"/>
</dbReference>
<dbReference type="Gene3D" id="3.40.140.10">
    <property type="entry name" value="Cytidine Deaminase, domain 2"/>
    <property type="match status" value="1"/>
</dbReference>
<keyword evidence="1" id="KW-0378">Hydrolase</keyword>
<proteinExistence type="predicted"/>
<dbReference type="InterPro" id="IPR016193">
    <property type="entry name" value="Cytidine_deaminase-like"/>
</dbReference>
<dbReference type="STRING" id="1071383.J7S076"/>
<dbReference type="OrthoDB" id="1701769at2759"/>
<dbReference type="GO" id="GO:0005737">
    <property type="term" value="C:cytoplasm"/>
    <property type="evidence" value="ECO:0007669"/>
    <property type="project" value="TreeGrafter"/>
</dbReference>
<dbReference type="EMBL" id="HE978319">
    <property type="protein sequence ID" value="CCK70927.1"/>
    <property type="molecule type" value="Genomic_DNA"/>
</dbReference>
<dbReference type="PROSITE" id="PS51747">
    <property type="entry name" value="CYT_DCMP_DEAMINASES_2"/>
    <property type="match status" value="1"/>
</dbReference>
<feature type="domain" description="CMP/dCMP-type deaminase" evidence="2">
    <location>
        <begin position="2"/>
        <end position="134"/>
    </location>
</feature>
<dbReference type="InterPro" id="IPR002125">
    <property type="entry name" value="CMP_dCMP_dom"/>
</dbReference>
<protein>
    <recommendedName>
        <fullName evidence="2">CMP/dCMP-type deaminase domain-containing protein</fullName>
    </recommendedName>
</protein>
<gene>
    <name evidence="3" type="primary">KNAG0F02630</name>
    <name evidence="3" type="ordered locus">KNAG_0F02630</name>
</gene>
<dbReference type="GO" id="GO:0002100">
    <property type="term" value="P:tRNA wobble adenosine to inosine editing"/>
    <property type="evidence" value="ECO:0007669"/>
    <property type="project" value="TreeGrafter"/>
</dbReference>
<dbReference type="Pfam" id="PF00383">
    <property type="entry name" value="dCMP_cyt_deam_1"/>
    <property type="match status" value="1"/>
</dbReference>
<organism evidence="3 4">
    <name type="scientific">Huiozyma naganishii (strain ATCC MYA-139 / BCRC 22969 / CBS 8797 / KCTC 17520 / NBRC 10181 / NCYC 3082 / Yp74L-3)</name>
    <name type="common">Yeast</name>
    <name type="synonym">Kazachstania naganishii</name>
    <dbReference type="NCBI Taxonomy" id="1071383"/>
    <lineage>
        <taxon>Eukaryota</taxon>
        <taxon>Fungi</taxon>
        <taxon>Dikarya</taxon>
        <taxon>Ascomycota</taxon>
        <taxon>Saccharomycotina</taxon>
        <taxon>Saccharomycetes</taxon>
        <taxon>Saccharomycetales</taxon>
        <taxon>Saccharomycetaceae</taxon>
        <taxon>Huiozyma</taxon>
    </lineage>
</organism>
<reference evidence="4" key="2">
    <citation type="submission" date="2012-08" db="EMBL/GenBank/DDBJ databases">
        <title>Genome sequence of Kazachstania naganishii.</title>
        <authorList>
            <person name="Gordon J.L."/>
            <person name="Armisen D."/>
            <person name="Proux-Wera E."/>
            <person name="OhEigeartaigh S.S."/>
            <person name="Byrne K.P."/>
            <person name="Wolfe K.H."/>
        </authorList>
    </citation>
    <scope>NUCLEOTIDE SEQUENCE [LARGE SCALE GENOMIC DNA]</scope>
    <source>
        <strain evidence="4">ATCC MYA-139 / BCRC 22969 / CBS 8797 / CCRC 22969 / KCTC 17520 / NBRC 10181 / NCYC 3082</strain>
    </source>
</reference>
<dbReference type="CDD" id="cd01285">
    <property type="entry name" value="nucleoside_deaminase"/>
    <property type="match status" value="1"/>
</dbReference>
<dbReference type="GeneID" id="34526642"/>
<accession>J7S076</accession>
<dbReference type="HOGENOM" id="CLU_025810_8_1_1"/>
<evidence type="ECO:0000313" key="4">
    <source>
        <dbReference type="Proteomes" id="UP000006310"/>
    </source>
</evidence>
<evidence type="ECO:0000313" key="3">
    <source>
        <dbReference type="EMBL" id="CCK70927.1"/>
    </source>
</evidence>
<dbReference type="RefSeq" id="XP_022465173.1">
    <property type="nucleotide sequence ID" value="XM_022608704.1"/>
</dbReference>
<dbReference type="PANTHER" id="PTHR11079:SF149">
    <property type="entry name" value="TRNA-SPECIFIC ADENOSINE DEAMINASE 2"/>
    <property type="match status" value="1"/>
</dbReference>
<dbReference type="GO" id="GO:0052717">
    <property type="term" value="F:tRNA-specific adenosine-34 deaminase activity"/>
    <property type="evidence" value="ECO:0007669"/>
    <property type="project" value="TreeGrafter"/>
</dbReference>
<keyword evidence="4" id="KW-1185">Reference proteome</keyword>
<reference evidence="3 4" key="1">
    <citation type="journal article" date="2011" name="Proc. Natl. Acad. Sci. U.S.A.">
        <title>Evolutionary erosion of yeast sex chromosomes by mating-type switching accidents.</title>
        <authorList>
            <person name="Gordon J.L."/>
            <person name="Armisen D."/>
            <person name="Proux-Wera E."/>
            <person name="Oheigeartaigh S.S."/>
            <person name="Byrne K.P."/>
            <person name="Wolfe K.H."/>
        </authorList>
    </citation>
    <scope>NUCLEOTIDE SEQUENCE [LARGE SCALE GENOMIC DNA]</scope>
    <source>
        <strain evidence="4">ATCC MYA-139 / BCRC 22969 / CBS 8797 / CCRC 22969 / KCTC 17520 / NBRC 10181 / NCYC 3082</strain>
    </source>
</reference>